<evidence type="ECO:0000256" key="1">
    <source>
        <dbReference type="SAM" id="MobiDB-lite"/>
    </source>
</evidence>
<dbReference type="EMBL" id="JANPWB010000015">
    <property type="protein sequence ID" value="KAJ1088593.1"/>
    <property type="molecule type" value="Genomic_DNA"/>
</dbReference>
<dbReference type="AlphaFoldDB" id="A0AAV7LGW6"/>
<sequence>MSHGERRDGVHVVTTARLRPPQTPVVWSGTARRMRRKDLARLEFISESLLLRRNQRKAPRIGVPFTPSLPRAAPQEILGLPMVKCGEPGENSVSVARNSRFFSSSTRSIMAHKNSRNLGEKGEGARAARSKKSNGEMAPGTRRPITILGKLSGKQFT</sequence>
<name>A0AAV7LGW6_PLEWA</name>
<comment type="caution">
    <text evidence="2">The sequence shown here is derived from an EMBL/GenBank/DDBJ whole genome shotgun (WGS) entry which is preliminary data.</text>
</comment>
<evidence type="ECO:0000313" key="2">
    <source>
        <dbReference type="EMBL" id="KAJ1088593.1"/>
    </source>
</evidence>
<organism evidence="2 3">
    <name type="scientific">Pleurodeles waltl</name>
    <name type="common">Iberian ribbed newt</name>
    <dbReference type="NCBI Taxonomy" id="8319"/>
    <lineage>
        <taxon>Eukaryota</taxon>
        <taxon>Metazoa</taxon>
        <taxon>Chordata</taxon>
        <taxon>Craniata</taxon>
        <taxon>Vertebrata</taxon>
        <taxon>Euteleostomi</taxon>
        <taxon>Amphibia</taxon>
        <taxon>Batrachia</taxon>
        <taxon>Caudata</taxon>
        <taxon>Salamandroidea</taxon>
        <taxon>Salamandridae</taxon>
        <taxon>Pleurodelinae</taxon>
        <taxon>Pleurodeles</taxon>
    </lineage>
</organism>
<feature type="region of interest" description="Disordered" evidence="1">
    <location>
        <begin position="112"/>
        <end position="157"/>
    </location>
</feature>
<gene>
    <name evidence="2" type="ORF">NDU88_001750</name>
</gene>
<protein>
    <submittedName>
        <fullName evidence="2">Uncharacterized protein</fullName>
    </submittedName>
</protein>
<accession>A0AAV7LGW6</accession>
<reference evidence="2" key="1">
    <citation type="journal article" date="2022" name="bioRxiv">
        <title>Sequencing and chromosome-scale assembly of the giantPleurodeles waltlgenome.</title>
        <authorList>
            <person name="Brown T."/>
            <person name="Elewa A."/>
            <person name="Iarovenko S."/>
            <person name="Subramanian E."/>
            <person name="Araus A.J."/>
            <person name="Petzold A."/>
            <person name="Susuki M."/>
            <person name="Suzuki K.-i.T."/>
            <person name="Hayashi T."/>
            <person name="Toyoda A."/>
            <person name="Oliveira C."/>
            <person name="Osipova E."/>
            <person name="Leigh N.D."/>
            <person name="Simon A."/>
            <person name="Yun M.H."/>
        </authorList>
    </citation>
    <scope>NUCLEOTIDE SEQUENCE</scope>
    <source>
        <strain evidence="2">20211129_DDA</strain>
        <tissue evidence="2">Liver</tissue>
    </source>
</reference>
<dbReference type="Proteomes" id="UP001066276">
    <property type="component" value="Chromosome 11"/>
</dbReference>
<evidence type="ECO:0000313" key="3">
    <source>
        <dbReference type="Proteomes" id="UP001066276"/>
    </source>
</evidence>
<proteinExistence type="predicted"/>
<keyword evidence="3" id="KW-1185">Reference proteome</keyword>